<dbReference type="InterPro" id="IPR036271">
    <property type="entry name" value="Tet_transcr_reg_TetR-rel_C_sf"/>
</dbReference>
<feature type="domain" description="HTH tetR-type" evidence="5">
    <location>
        <begin position="14"/>
        <end position="74"/>
    </location>
</feature>
<dbReference type="EMBL" id="JBHSON010000006">
    <property type="protein sequence ID" value="MFC5745107.1"/>
    <property type="molecule type" value="Genomic_DNA"/>
</dbReference>
<dbReference type="InterPro" id="IPR054129">
    <property type="entry name" value="DesT_TetR_C"/>
</dbReference>
<evidence type="ECO:0000259" key="5">
    <source>
        <dbReference type="PROSITE" id="PS50977"/>
    </source>
</evidence>
<name>A0ABW0ZRZ0_9ACTN</name>
<keyword evidence="1" id="KW-0805">Transcription regulation</keyword>
<dbReference type="Pfam" id="PF00440">
    <property type="entry name" value="TetR_N"/>
    <property type="match status" value="1"/>
</dbReference>
<keyword evidence="2 4" id="KW-0238">DNA-binding</keyword>
<dbReference type="PANTHER" id="PTHR30055:SF158">
    <property type="entry name" value="POSSIBLE TRANSCRIPTIONAL REGULATORY PROTEIN (PROBABLY TETR-FAMILY)"/>
    <property type="match status" value="1"/>
</dbReference>
<proteinExistence type="predicted"/>
<reference evidence="7" key="1">
    <citation type="journal article" date="2019" name="Int. J. Syst. Evol. Microbiol.">
        <title>The Global Catalogue of Microorganisms (GCM) 10K type strain sequencing project: providing services to taxonomists for standard genome sequencing and annotation.</title>
        <authorList>
            <consortium name="The Broad Institute Genomics Platform"/>
            <consortium name="The Broad Institute Genome Sequencing Center for Infectious Disease"/>
            <person name="Wu L."/>
            <person name="Ma J."/>
        </authorList>
    </citation>
    <scope>NUCLEOTIDE SEQUENCE [LARGE SCALE GENOMIC DNA]</scope>
    <source>
        <strain evidence="7">KCTC 42087</strain>
    </source>
</reference>
<dbReference type="PRINTS" id="PR00455">
    <property type="entry name" value="HTHTETR"/>
</dbReference>
<dbReference type="InterPro" id="IPR023772">
    <property type="entry name" value="DNA-bd_HTH_TetR-type_CS"/>
</dbReference>
<protein>
    <submittedName>
        <fullName evidence="6">TetR/AcrR family transcriptional regulator</fullName>
    </submittedName>
</protein>
<dbReference type="Proteomes" id="UP001596074">
    <property type="component" value="Unassembled WGS sequence"/>
</dbReference>
<evidence type="ECO:0000256" key="1">
    <source>
        <dbReference type="ARBA" id="ARBA00023015"/>
    </source>
</evidence>
<dbReference type="SUPFAM" id="SSF46689">
    <property type="entry name" value="Homeodomain-like"/>
    <property type="match status" value="1"/>
</dbReference>
<dbReference type="RefSeq" id="WP_378280732.1">
    <property type="nucleotide sequence ID" value="NZ_JBHSON010000006.1"/>
</dbReference>
<dbReference type="PROSITE" id="PS01081">
    <property type="entry name" value="HTH_TETR_1"/>
    <property type="match status" value="1"/>
</dbReference>
<keyword evidence="7" id="KW-1185">Reference proteome</keyword>
<sequence length="220" mass="24058">MSAATPRRRRMSRAERERQMLDVAEQVFGERGYRATSMDEIAERCGVSKPMLYEYFGSKDGLLLACVARSQAELHEVTQKAVAGATDPRDVLWRGMVAYFSFIDSHSRSFAMLVSEPVAGPPETAQAIEDIRRQQSTLIAGVLATFAAGVPADVLEAHTEIIIGASERLSLWRTRRPGVTVEDAARYMTDFCWSGLSPYLTHTPAPDPGPGDGEGRPAPG</sequence>
<dbReference type="InterPro" id="IPR050109">
    <property type="entry name" value="HTH-type_TetR-like_transc_reg"/>
</dbReference>
<evidence type="ECO:0000256" key="2">
    <source>
        <dbReference type="ARBA" id="ARBA00023125"/>
    </source>
</evidence>
<evidence type="ECO:0000256" key="4">
    <source>
        <dbReference type="PROSITE-ProRule" id="PRU00335"/>
    </source>
</evidence>
<dbReference type="Gene3D" id="1.10.357.10">
    <property type="entry name" value="Tetracycline Repressor, domain 2"/>
    <property type="match status" value="1"/>
</dbReference>
<dbReference type="PANTHER" id="PTHR30055">
    <property type="entry name" value="HTH-TYPE TRANSCRIPTIONAL REGULATOR RUTR"/>
    <property type="match status" value="1"/>
</dbReference>
<dbReference type="SUPFAM" id="SSF48498">
    <property type="entry name" value="Tetracyclin repressor-like, C-terminal domain"/>
    <property type="match status" value="1"/>
</dbReference>
<dbReference type="PROSITE" id="PS50977">
    <property type="entry name" value="HTH_TETR_2"/>
    <property type="match status" value="1"/>
</dbReference>
<evidence type="ECO:0000313" key="6">
    <source>
        <dbReference type="EMBL" id="MFC5745107.1"/>
    </source>
</evidence>
<organism evidence="6 7">
    <name type="scientific">Actinomadura rugatobispora</name>
    <dbReference type="NCBI Taxonomy" id="1994"/>
    <lineage>
        <taxon>Bacteria</taxon>
        <taxon>Bacillati</taxon>
        <taxon>Actinomycetota</taxon>
        <taxon>Actinomycetes</taxon>
        <taxon>Streptosporangiales</taxon>
        <taxon>Thermomonosporaceae</taxon>
        <taxon>Actinomadura</taxon>
    </lineage>
</organism>
<comment type="caution">
    <text evidence="6">The sequence shown here is derived from an EMBL/GenBank/DDBJ whole genome shotgun (WGS) entry which is preliminary data.</text>
</comment>
<gene>
    <name evidence="6" type="ORF">ACFPZN_05735</name>
</gene>
<dbReference type="Pfam" id="PF21943">
    <property type="entry name" value="TetR_C_46"/>
    <property type="match status" value="1"/>
</dbReference>
<dbReference type="InterPro" id="IPR001647">
    <property type="entry name" value="HTH_TetR"/>
</dbReference>
<evidence type="ECO:0000313" key="7">
    <source>
        <dbReference type="Proteomes" id="UP001596074"/>
    </source>
</evidence>
<keyword evidence="3" id="KW-0804">Transcription</keyword>
<dbReference type="InterPro" id="IPR009057">
    <property type="entry name" value="Homeodomain-like_sf"/>
</dbReference>
<accession>A0ABW0ZRZ0</accession>
<feature type="DNA-binding region" description="H-T-H motif" evidence="4">
    <location>
        <begin position="37"/>
        <end position="56"/>
    </location>
</feature>
<evidence type="ECO:0000256" key="3">
    <source>
        <dbReference type="ARBA" id="ARBA00023163"/>
    </source>
</evidence>